<name>A0A1M5TE99_9BRAD</name>
<dbReference type="GO" id="GO:0005737">
    <property type="term" value="C:cytoplasm"/>
    <property type="evidence" value="ECO:0007669"/>
    <property type="project" value="TreeGrafter"/>
</dbReference>
<dbReference type="Pfam" id="PF07992">
    <property type="entry name" value="Pyr_redox_2"/>
    <property type="match status" value="1"/>
</dbReference>
<sequence length="412" mass="44029">MTALVVIGASYAGIQGALSARDAGYAEPITVVADEAWLPYQRPPLSKDFLTELATEESLMLRDKAFFANKSIDLMLGVRATGIERRSRKILLGGHSSLVFDKLLIGTGSHARKLAAPGADLDGVHYLRTMQDAIDLKASLREASEIVIVGGGFIGLEVAASAGKLGKKVTVLESASRLLERAVSPVVSEFLLDMHLQHGVDVILGETVVSINGQNGRVTSVSCGNNARIRADLVLVGVGGLPNDQIAKDAGLDCSNGIAVDEHGRSSDPDIFAAGDCATHYNTFARDWLRLESVQNAQDQARAAGLAIAGSTGPYDSVPRFWSDQYDAKLQIVGISRNFDDQAIRGSVEDGKFSVFYYRQGRLIAVDSVNRSGDQMAARRMIARRISPSPDQVRDASFDLKSLLNSANGVGV</sequence>
<keyword evidence="2" id="KW-0285">Flavoprotein</keyword>
<evidence type="ECO:0000256" key="3">
    <source>
        <dbReference type="ARBA" id="ARBA00022827"/>
    </source>
</evidence>
<dbReference type="Gene3D" id="3.50.50.60">
    <property type="entry name" value="FAD/NAD(P)-binding domain"/>
    <property type="match status" value="2"/>
</dbReference>
<evidence type="ECO:0000256" key="4">
    <source>
        <dbReference type="ARBA" id="ARBA00023002"/>
    </source>
</evidence>
<evidence type="ECO:0000256" key="1">
    <source>
        <dbReference type="ARBA" id="ARBA00001974"/>
    </source>
</evidence>
<dbReference type="Proteomes" id="UP000190675">
    <property type="component" value="Chromosome I"/>
</dbReference>
<dbReference type="PANTHER" id="PTHR43557:SF2">
    <property type="entry name" value="RIESKE DOMAIN-CONTAINING PROTEIN-RELATED"/>
    <property type="match status" value="1"/>
</dbReference>
<dbReference type="AlphaFoldDB" id="A0A1M5TE99"/>
<reference evidence="7 8" key="1">
    <citation type="submission" date="2016-11" db="EMBL/GenBank/DDBJ databases">
        <authorList>
            <person name="Jaros S."/>
            <person name="Januszkiewicz K."/>
            <person name="Wedrychowicz H."/>
        </authorList>
    </citation>
    <scope>NUCLEOTIDE SEQUENCE [LARGE SCALE GENOMIC DNA]</scope>
    <source>
        <strain evidence="7 8">GAS242</strain>
    </source>
</reference>
<evidence type="ECO:0000259" key="6">
    <source>
        <dbReference type="Pfam" id="PF14759"/>
    </source>
</evidence>
<keyword evidence="3" id="KW-0274">FAD</keyword>
<keyword evidence="4" id="KW-0560">Oxidoreductase</keyword>
<evidence type="ECO:0000256" key="2">
    <source>
        <dbReference type="ARBA" id="ARBA00022630"/>
    </source>
</evidence>
<dbReference type="InterPro" id="IPR028202">
    <property type="entry name" value="Reductase_C"/>
</dbReference>
<dbReference type="InterPro" id="IPR050446">
    <property type="entry name" value="FAD-oxidoreductase/Apoptosis"/>
</dbReference>
<evidence type="ECO:0000313" key="7">
    <source>
        <dbReference type="EMBL" id="SHH49026.1"/>
    </source>
</evidence>
<feature type="domain" description="FAD/NAD(P)-binding" evidence="5">
    <location>
        <begin position="4"/>
        <end position="301"/>
    </location>
</feature>
<proteinExistence type="predicted"/>
<dbReference type="SUPFAM" id="SSF51905">
    <property type="entry name" value="FAD/NAD(P)-binding domain"/>
    <property type="match status" value="1"/>
</dbReference>
<evidence type="ECO:0000313" key="8">
    <source>
        <dbReference type="Proteomes" id="UP000190675"/>
    </source>
</evidence>
<dbReference type="PANTHER" id="PTHR43557">
    <property type="entry name" value="APOPTOSIS-INDUCING FACTOR 1"/>
    <property type="match status" value="1"/>
</dbReference>
<dbReference type="PRINTS" id="PR00411">
    <property type="entry name" value="PNDRDTASEI"/>
</dbReference>
<dbReference type="GO" id="GO:0016651">
    <property type="term" value="F:oxidoreductase activity, acting on NAD(P)H"/>
    <property type="evidence" value="ECO:0007669"/>
    <property type="project" value="TreeGrafter"/>
</dbReference>
<comment type="cofactor">
    <cofactor evidence="1">
        <name>FAD</name>
        <dbReference type="ChEBI" id="CHEBI:57692"/>
    </cofactor>
</comment>
<evidence type="ECO:0000259" key="5">
    <source>
        <dbReference type="Pfam" id="PF07992"/>
    </source>
</evidence>
<dbReference type="InterPro" id="IPR036188">
    <property type="entry name" value="FAD/NAD-bd_sf"/>
</dbReference>
<dbReference type="OrthoDB" id="7809559at2"/>
<feature type="domain" description="Reductase C-terminal" evidence="6">
    <location>
        <begin position="321"/>
        <end position="404"/>
    </location>
</feature>
<organism evidence="7 8">
    <name type="scientific">Bradyrhizobium erythrophlei</name>
    <dbReference type="NCBI Taxonomy" id="1437360"/>
    <lineage>
        <taxon>Bacteria</taxon>
        <taxon>Pseudomonadati</taxon>
        <taxon>Pseudomonadota</taxon>
        <taxon>Alphaproteobacteria</taxon>
        <taxon>Hyphomicrobiales</taxon>
        <taxon>Nitrobacteraceae</taxon>
        <taxon>Bradyrhizobium</taxon>
    </lineage>
</organism>
<dbReference type="Pfam" id="PF14759">
    <property type="entry name" value="Reductase_C"/>
    <property type="match status" value="1"/>
</dbReference>
<dbReference type="PRINTS" id="PR00368">
    <property type="entry name" value="FADPNR"/>
</dbReference>
<dbReference type="InterPro" id="IPR023753">
    <property type="entry name" value="FAD/NAD-binding_dom"/>
</dbReference>
<protein>
    <submittedName>
        <fullName evidence="7">3-phenylpropionate/trans-cinnamate dioxygenase ferredoxin reductase subunit</fullName>
    </submittedName>
</protein>
<gene>
    <name evidence="7" type="ORF">SAMN05444169_7720</name>
</gene>
<dbReference type="GO" id="GO:0051213">
    <property type="term" value="F:dioxygenase activity"/>
    <property type="evidence" value="ECO:0007669"/>
    <property type="project" value="UniProtKB-KW"/>
</dbReference>
<dbReference type="SUPFAM" id="SSF55424">
    <property type="entry name" value="FAD/NAD-linked reductases, dimerisation (C-terminal) domain"/>
    <property type="match status" value="1"/>
</dbReference>
<keyword evidence="7" id="KW-0223">Dioxygenase</keyword>
<dbReference type="RefSeq" id="WP_079570894.1">
    <property type="nucleotide sequence ID" value="NZ_LT670818.1"/>
</dbReference>
<dbReference type="EMBL" id="LT670818">
    <property type="protein sequence ID" value="SHH49026.1"/>
    <property type="molecule type" value="Genomic_DNA"/>
</dbReference>
<dbReference type="Gene3D" id="3.30.390.30">
    <property type="match status" value="1"/>
</dbReference>
<accession>A0A1M5TE99</accession>
<dbReference type="InterPro" id="IPR016156">
    <property type="entry name" value="FAD/NAD-linked_Rdtase_dimer_sf"/>
</dbReference>